<evidence type="ECO:0000256" key="9">
    <source>
        <dbReference type="SAM" id="Phobius"/>
    </source>
</evidence>
<dbReference type="EMBL" id="CABITT030000008">
    <property type="protein sequence ID" value="VVB17351.1"/>
    <property type="molecule type" value="Genomic_DNA"/>
</dbReference>
<keyword evidence="9" id="KW-0812">Transmembrane</keyword>
<dbReference type="OrthoDB" id="1097929at2759"/>
<evidence type="ECO:0000256" key="2">
    <source>
        <dbReference type="ARBA" id="ARBA00022581"/>
    </source>
</evidence>
<evidence type="ECO:0000256" key="1">
    <source>
        <dbReference type="ARBA" id="ARBA00004251"/>
    </source>
</evidence>
<dbReference type="Pfam" id="PF01657">
    <property type="entry name" value="Stress-antifung"/>
    <property type="match status" value="2"/>
</dbReference>
<dbReference type="PANTHER" id="PTHR32080">
    <property type="entry name" value="ANTIFUNGAL PROTEIN GINKBILOBIN-2-LIKE"/>
    <property type="match status" value="1"/>
</dbReference>
<feature type="domain" description="Gnk2-homologous" evidence="10">
    <location>
        <begin position="151"/>
        <end position="251"/>
    </location>
</feature>
<gene>
    <name evidence="11" type="ORF">ANE_LOCUS27795</name>
</gene>
<name>A0A565CUU1_9BRAS</name>
<dbReference type="Proteomes" id="UP000489600">
    <property type="component" value="Unassembled WGS sequence"/>
</dbReference>
<evidence type="ECO:0000313" key="11">
    <source>
        <dbReference type="EMBL" id="VVB17351.1"/>
    </source>
</evidence>
<reference evidence="11" key="1">
    <citation type="submission" date="2019-07" db="EMBL/GenBank/DDBJ databases">
        <authorList>
            <person name="Dittberner H."/>
        </authorList>
    </citation>
    <scope>NUCLEOTIDE SEQUENCE [LARGE SCALE GENOMIC DNA]</scope>
</reference>
<evidence type="ECO:0000259" key="10">
    <source>
        <dbReference type="PROSITE" id="PS51473"/>
    </source>
</evidence>
<keyword evidence="2" id="KW-0945">Host-virus interaction</keyword>
<protein>
    <recommendedName>
        <fullName evidence="10">Gnk2-homologous domain-containing protein</fullName>
    </recommendedName>
</protein>
<keyword evidence="9" id="KW-1133">Transmembrane helix</keyword>
<dbReference type="CDD" id="cd23509">
    <property type="entry name" value="Gnk2-like"/>
    <property type="match status" value="2"/>
</dbReference>
<evidence type="ECO:0000256" key="5">
    <source>
        <dbReference type="ARBA" id="ARBA00022949"/>
    </source>
</evidence>
<evidence type="ECO:0000256" key="8">
    <source>
        <dbReference type="ARBA" id="ARBA00038393"/>
    </source>
</evidence>
<keyword evidence="6" id="KW-1015">Disulfide bond</keyword>
<organism evidence="11 12">
    <name type="scientific">Arabis nemorensis</name>
    <dbReference type="NCBI Taxonomy" id="586526"/>
    <lineage>
        <taxon>Eukaryota</taxon>
        <taxon>Viridiplantae</taxon>
        <taxon>Streptophyta</taxon>
        <taxon>Embryophyta</taxon>
        <taxon>Tracheophyta</taxon>
        <taxon>Spermatophyta</taxon>
        <taxon>Magnoliopsida</taxon>
        <taxon>eudicotyledons</taxon>
        <taxon>Gunneridae</taxon>
        <taxon>Pentapetalae</taxon>
        <taxon>rosids</taxon>
        <taxon>malvids</taxon>
        <taxon>Brassicales</taxon>
        <taxon>Brassicaceae</taxon>
        <taxon>Arabideae</taxon>
        <taxon>Arabis</taxon>
    </lineage>
</organism>
<feature type="transmembrane region" description="Helical" evidence="9">
    <location>
        <begin position="6"/>
        <end position="24"/>
    </location>
</feature>
<dbReference type="InterPro" id="IPR038408">
    <property type="entry name" value="GNK2_sf"/>
</dbReference>
<dbReference type="InterPro" id="IPR051378">
    <property type="entry name" value="Cell2Cell_Antifungal"/>
</dbReference>
<dbReference type="GO" id="GO:0009506">
    <property type="term" value="C:plasmodesma"/>
    <property type="evidence" value="ECO:0007669"/>
    <property type="project" value="UniProtKB-SubCell"/>
</dbReference>
<comment type="similarity">
    <text evidence="8">Belongs to the cysteine-rich repeat secretory protein family. Plasmodesmata-located proteins (PDLD) subfamily.</text>
</comment>
<keyword evidence="3" id="KW-0732">Signal</keyword>
<keyword evidence="12" id="KW-1185">Reference proteome</keyword>
<dbReference type="AlphaFoldDB" id="A0A565CUU1"/>
<dbReference type="PANTHER" id="PTHR32080:SF31">
    <property type="entry name" value="PLASMODESMATA-LOCATED PROTEIN 6"/>
    <property type="match status" value="1"/>
</dbReference>
<comment type="caution">
    <text evidence="11">The sequence shown here is derived from an EMBL/GenBank/DDBJ whole genome shotgun (WGS) entry which is preliminary data.</text>
</comment>
<evidence type="ECO:0000256" key="6">
    <source>
        <dbReference type="ARBA" id="ARBA00023157"/>
    </source>
</evidence>
<keyword evidence="4" id="KW-0677">Repeat</keyword>
<dbReference type="InterPro" id="IPR002902">
    <property type="entry name" value="GNK2"/>
</dbReference>
<dbReference type="Gene3D" id="3.30.430.20">
    <property type="entry name" value="Gnk2 domain, C-X8-C-X2-C motif"/>
    <property type="match status" value="2"/>
</dbReference>
<comment type="subcellular location">
    <subcellularLocation>
        <location evidence="7">Cell junction</location>
        <location evidence="7">Plasmodesma</location>
    </subcellularLocation>
    <subcellularLocation>
        <location evidence="1">Cell membrane</location>
        <topology evidence="1">Single-pass type I membrane protein</topology>
    </subcellularLocation>
</comment>
<sequence>MSPVKTTTILISSVVFAAVVYLLTNFSSSPADHIIQDHCSEPNYFPKSFFSFNNYFPISSSYESNVNSLLTSFVNSASVSSYNNFTVDGNPKDTVHGLYQCRGDPSYGAADCVNCVSQAVRRLRNICAGAPGGWIQLEGCLVKYDNVAFVGVPDKTLVRNSCVFPFRYKPDEVARTNALLRYLVASYGFSYRARRLGEAKAVAQCTEDLSAIDCQDCLIEAILWQKPVCGNSGLGEVYLAKCYVRYSSPGASGYESKKTFGSIFFDKMMTTTRRQFGDEYKSLFYRGQEFIPSATCVTRPVEPPATYQSFKIVY</sequence>
<accession>A0A565CUU1</accession>
<evidence type="ECO:0000256" key="3">
    <source>
        <dbReference type="ARBA" id="ARBA00022729"/>
    </source>
</evidence>
<keyword evidence="9" id="KW-0472">Membrane</keyword>
<evidence type="ECO:0000256" key="7">
    <source>
        <dbReference type="ARBA" id="ARBA00024184"/>
    </source>
</evidence>
<evidence type="ECO:0000256" key="4">
    <source>
        <dbReference type="ARBA" id="ARBA00022737"/>
    </source>
</evidence>
<dbReference type="GO" id="GO:0005886">
    <property type="term" value="C:plasma membrane"/>
    <property type="evidence" value="ECO:0007669"/>
    <property type="project" value="UniProtKB-SubCell"/>
</dbReference>
<evidence type="ECO:0000313" key="12">
    <source>
        <dbReference type="Proteomes" id="UP000489600"/>
    </source>
</evidence>
<dbReference type="GO" id="GO:0042742">
    <property type="term" value="P:defense response to bacterium"/>
    <property type="evidence" value="ECO:0007669"/>
    <property type="project" value="TreeGrafter"/>
</dbReference>
<keyword evidence="5" id="KW-0965">Cell junction</keyword>
<proteinExistence type="inferred from homology"/>
<dbReference type="PROSITE" id="PS51473">
    <property type="entry name" value="GNK2"/>
    <property type="match status" value="2"/>
</dbReference>
<feature type="domain" description="Gnk2-homologous" evidence="10">
    <location>
        <begin position="44"/>
        <end position="149"/>
    </location>
</feature>